<dbReference type="CDD" id="cd08497">
    <property type="entry name" value="MbnE-like"/>
    <property type="match status" value="1"/>
</dbReference>
<dbReference type="GO" id="GO:0042884">
    <property type="term" value="P:microcin transport"/>
    <property type="evidence" value="ECO:0007669"/>
    <property type="project" value="TreeGrafter"/>
</dbReference>
<dbReference type="Pfam" id="PF00496">
    <property type="entry name" value="SBP_bac_5"/>
    <property type="match status" value="1"/>
</dbReference>
<keyword evidence="4 6" id="KW-0732">Signal</keyword>
<evidence type="ECO:0000256" key="6">
    <source>
        <dbReference type="SAM" id="SignalP"/>
    </source>
</evidence>
<organism evidence="8 9">
    <name type="scientific">Brucella endophytica</name>
    <dbReference type="NCBI Taxonomy" id="1963359"/>
    <lineage>
        <taxon>Bacteria</taxon>
        <taxon>Pseudomonadati</taxon>
        <taxon>Pseudomonadota</taxon>
        <taxon>Alphaproteobacteria</taxon>
        <taxon>Hyphomicrobiales</taxon>
        <taxon>Brucellaceae</taxon>
        <taxon>Brucella/Ochrobactrum group</taxon>
        <taxon>Brucella</taxon>
    </lineage>
</organism>
<evidence type="ECO:0000259" key="7">
    <source>
        <dbReference type="Pfam" id="PF00496"/>
    </source>
</evidence>
<proteinExistence type="inferred from homology"/>
<feature type="signal peptide" evidence="6">
    <location>
        <begin position="1"/>
        <end position="26"/>
    </location>
</feature>
<evidence type="ECO:0000256" key="1">
    <source>
        <dbReference type="ARBA" id="ARBA00004418"/>
    </source>
</evidence>
<dbReference type="GO" id="GO:0043190">
    <property type="term" value="C:ATP-binding cassette (ABC) transporter complex"/>
    <property type="evidence" value="ECO:0007669"/>
    <property type="project" value="InterPro"/>
</dbReference>
<dbReference type="PIRSF" id="PIRSF002741">
    <property type="entry name" value="MppA"/>
    <property type="match status" value="1"/>
</dbReference>
<evidence type="ECO:0000313" key="9">
    <source>
        <dbReference type="Proteomes" id="UP000646478"/>
    </source>
</evidence>
<comment type="similarity">
    <text evidence="2">Belongs to the bacterial solute-binding protein 5 family.</text>
</comment>
<feature type="chain" id="PRO_5036872976" evidence="6">
    <location>
        <begin position="27"/>
        <end position="608"/>
    </location>
</feature>
<comment type="subcellular location">
    <subcellularLocation>
        <location evidence="1">Periplasm</location>
    </subcellularLocation>
</comment>
<reference evidence="8" key="1">
    <citation type="journal article" date="2014" name="Int. J. Syst. Evol. Microbiol.">
        <title>Complete genome sequence of Corynebacterium casei LMG S-19264T (=DSM 44701T), isolated from a smear-ripened cheese.</title>
        <authorList>
            <consortium name="US DOE Joint Genome Institute (JGI-PGF)"/>
            <person name="Walter F."/>
            <person name="Albersmeier A."/>
            <person name="Kalinowski J."/>
            <person name="Ruckert C."/>
        </authorList>
    </citation>
    <scope>NUCLEOTIDE SEQUENCE</scope>
    <source>
        <strain evidence="8">CGMCC 1.15082</strain>
    </source>
</reference>
<dbReference type="Gene3D" id="3.10.105.10">
    <property type="entry name" value="Dipeptide-binding Protein, Domain 3"/>
    <property type="match status" value="1"/>
</dbReference>
<dbReference type="GO" id="GO:0015833">
    <property type="term" value="P:peptide transport"/>
    <property type="evidence" value="ECO:0007669"/>
    <property type="project" value="TreeGrafter"/>
</dbReference>
<reference evidence="8" key="2">
    <citation type="submission" date="2020-09" db="EMBL/GenBank/DDBJ databases">
        <authorList>
            <person name="Sun Q."/>
            <person name="Zhou Y."/>
        </authorList>
    </citation>
    <scope>NUCLEOTIDE SEQUENCE</scope>
    <source>
        <strain evidence="8">CGMCC 1.15082</strain>
    </source>
</reference>
<evidence type="ECO:0000256" key="2">
    <source>
        <dbReference type="ARBA" id="ARBA00005695"/>
    </source>
</evidence>
<protein>
    <submittedName>
        <fullName evidence="8">ABC transporter substrate-binding protein</fullName>
    </submittedName>
</protein>
<dbReference type="Proteomes" id="UP000646478">
    <property type="component" value="Unassembled WGS sequence"/>
</dbReference>
<evidence type="ECO:0000256" key="4">
    <source>
        <dbReference type="ARBA" id="ARBA00022729"/>
    </source>
</evidence>
<keyword evidence="5" id="KW-0574">Periplasm</keyword>
<name>A0A916S3D1_9HYPH</name>
<evidence type="ECO:0000256" key="5">
    <source>
        <dbReference type="ARBA" id="ARBA00022764"/>
    </source>
</evidence>
<accession>A0A916S3D1</accession>
<dbReference type="PANTHER" id="PTHR30290:SF64">
    <property type="entry name" value="ABC TRANSPORTER PERIPLASMIC BINDING PROTEIN"/>
    <property type="match status" value="1"/>
</dbReference>
<dbReference type="GO" id="GO:1904680">
    <property type="term" value="F:peptide transmembrane transporter activity"/>
    <property type="evidence" value="ECO:0007669"/>
    <property type="project" value="TreeGrafter"/>
</dbReference>
<dbReference type="AlphaFoldDB" id="A0A916S3D1"/>
<dbReference type="GO" id="GO:0030288">
    <property type="term" value="C:outer membrane-bounded periplasmic space"/>
    <property type="evidence" value="ECO:0007669"/>
    <property type="project" value="TreeGrafter"/>
</dbReference>
<comment type="caution">
    <text evidence="8">The sequence shown here is derived from an EMBL/GenBank/DDBJ whole genome shotgun (WGS) entry which is preliminary data.</text>
</comment>
<dbReference type="InterPro" id="IPR039424">
    <property type="entry name" value="SBP_5"/>
</dbReference>
<dbReference type="Gene3D" id="3.40.190.10">
    <property type="entry name" value="Periplasmic binding protein-like II"/>
    <property type="match status" value="1"/>
</dbReference>
<dbReference type="InterPro" id="IPR000914">
    <property type="entry name" value="SBP_5_dom"/>
</dbReference>
<keyword evidence="3" id="KW-0813">Transport</keyword>
<dbReference type="InterPro" id="IPR030678">
    <property type="entry name" value="Peptide/Ni-bd"/>
</dbReference>
<dbReference type="SUPFAM" id="SSF53850">
    <property type="entry name" value="Periplasmic binding protein-like II"/>
    <property type="match status" value="1"/>
</dbReference>
<feature type="domain" description="Solute-binding protein family 5" evidence="7">
    <location>
        <begin position="112"/>
        <end position="517"/>
    </location>
</feature>
<sequence length="608" mass="68453">MLGKYIITILLAVVGLGLSHPHPAQAEPTYGLAMHGEPDLPPDYTHFPYADPNAPKGGSIHYGVIGTFDSLNPFVLQSMRTTARGLFLDAEFGNLVFEPLMQRSGDEPFSLYGMIAEKVEMPDDRKWIEFTLNPKAKWSDGQPITVDDVIFTYKMLGEKGRPPFSSRVNRIASIEKTGERSVRFTFNDKADRELPMLIANAMPVLPKHAIDPNTFGNASLKPPVGSGPYIIDQVQPGTRIVYKRNPDYWGKDVPSRRGFNNYDQIIIEYFRNDTAQFEAFKKGIVDVLVEGNPTRWSTEYNFPAVTQGLVVKDNFKKGTPNNMLGFVFNTRREKFADKRVRKALTDLFDFEWANRALYAGLYERTEGYWDGSMLSSVGRPADAREKALFAPFPNAVEPDVMAGTWRAPVTDGSGRDRAAAKRAYDLLLQAGYTFHDEQAFDPSGQPFTFEIMTRGPDEEKISLAYARTLRRLGITVNVRTVDDAQYQQRLQTFDYDMILGALSGTLSPGEEQWGRWGSISRDAQGSFNYAGVADPAVDAMITALLAARGEEDFVSAVRALDRVLISGYYYVPLYHPPAQWVAHWQRIKHPERTSLYGFQLSTWWHDPT</sequence>
<dbReference type="EMBL" id="BMHH01000002">
    <property type="protein sequence ID" value="GGA81414.1"/>
    <property type="molecule type" value="Genomic_DNA"/>
</dbReference>
<keyword evidence="9" id="KW-1185">Reference proteome</keyword>
<evidence type="ECO:0000256" key="3">
    <source>
        <dbReference type="ARBA" id="ARBA00022448"/>
    </source>
</evidence>
<gene>
    <name evidence="8" type="ORF">GCM10011491_05890</name>
</gene>
<dbReference type="PANTHER" id="PTHR30290">
    <property type="entry name" value="PERIPLASMIC BINDING COMPONENT OF ABC TRANSPORTER"/>
    <property type="match status" value="1"/>
</dbReference>
<evidence type="ECO:0000313" key="8">
    <source>
        <dbReference type="EMBL" id="GGA81414.1"/>
    </source>
</evidence>